<dbReference type="SUPFAM" id="SSF53474">
    <property type="entry name" value="alpha/beta-Hydrolases"/>
    <property type="match status" value="1"/>
</dbReference>
<dbReference type="Pfam" id="PF00561">
    <property type="entry name" value="Abhydrolase_1"/>
    <property type="match status" value="1"/>
</dbReference>
<keyword evidence="2" id="KW-0812">Transmembrane</keyword>
<evidence type="ECO:0000313" key="5">
    <source>
        <dbReference type="Proteomes" id="UP000734854"/>
    </source>
</evidence>
<proteinExistence type="inferred from homology"/>
<dbReference type="AlphaFoldDB" id="A0A8J5KPX1"/>
<dbReference type="FunFam" id="3.40.50.1820:FF:000071">
    <property type="entry name" value="Embryogenesis-associated protein EMB8"/>
    <property type="match status" value="1"/>
</dbReference>
<dbReference type="Proteomes" id="UP000734854">
    <property type="component" value="Unassembled WGS sequence"/>
</dbReference>
<protein>
    <recommendedName>
        <fullName evidence="3">AB hydrolase-1 domain-containing protein</fullName>
    </recommendedName>
</protein>
<keyword evidence="5" id="KW-1185">Reference proteome</keyword>
<evidence type="ECO:0000256" key="2">
    <source>
        <dbReference type="SAM" id="Phobius"/>
    </source>
</evidence>
<reference evidence="4 5" key="1">
    <citation type="submission" date="2020-08" db="EMBL/GenBank/DDBJ databases">
        <title>Plant Genome Project.</title>
        <authorList>
            <person name="Zhang R.-G."/>
        </authorList>
    </citation>
    <scope>NUCLEOTIDE SEQUENCE [LARGE SCALE GENOMIC DNA]</scope>
    <source>
        <tissue evidence="4">Rhizome</tissue>
    </source>
</reference>
<comment type="caution">
    <text evidence="4">The sequence shown here is derived from an EMBL/GenBank/DDBJ whole genome shotgun (WGS) entry which is preliminary data.</text>
</comment>
<accession>A0A8J5KPX1</accession>
<organism evidence="4 5">
    <name type="scientific">Zingiber officinale</name>
    <name type="common">Ginger</name>
    <name type="synonym">Amomum zingiber</name>
    <dbReference type="NCBI Taxonomy" id="94328"/>
    <lineage>
        <taxon>Eukaryota</taxon>
        <taxon>Viridiplantae</taxon>
        <taxon>Streptophyta</taxon>
        <taxon>Embryophyta</taxon>
        <taxon>Tracheophyta</taxon>
        <taxon>Spermatophyta</taxon>
        <taxon>Magnoliopsida</taxon>
        <taxon>Liliopsida</taxon>
        <taxon>Zingiberales</taxon>
        <taxon>Zingiberaceae</taxon>
        <taxon>Zingiber</taxon>
    </lineage>
</organism>
<keyword evidence="2" id="KW-0472">Membrane</keyword>
<dbReference type="InterPro" id="IPR050960">
    <property type="entry name" value="AB_hydrolase_4_sf"/>
</dbReference>
<sequence>MSPESMASDCRTDEVSASELVFRAASMVPAAHYLLACLIVLLVFVYNLLEFHFFRDLLRGFRGDPVVLTFNPNSYIYEGIVAKCRMLRGRYVPTPWLPSPHLQTAFLHFYGRPPNVSYRRQLFCTHDGGTIALDWLLASDVAGDSYYKDKSITQDDTTPIVVVIPGLTSDSDSPYLKHLTYSLAKQGQNIVVSNHRGLAGISITVRAMMMVEVLCANKERERAMIMMESDCFYNAGWTEDIREVVNYLHQKYPKANLFAVGTSVGANILVKYLGEDEGSTPIVGAVSICSPWDLVVCDRFLNRKPIQQFYNRALTIGLKDYAKLHEHVLTRLANWEGIRQSCLVREFDNHATRVVGKFETVDTFYRCCSSVNFIGKVAVPLLCISALDDPLCTREAIPWDECRANVNVVLATTAHGGHLAYFRGLTAQSLWWVEAVREFLNVVQSSPYMHQKKKAPTQGLHLYHEPSIDKGPFINIKEDGNVATSKKYEAQNDHKEELLDSQINQNTKSEDIEIVNIDQRKNVDAEDVQQVVVSSGQELENKNDDKVIHEVAASLNNSVNKLLLKQQMSIWLLVYISVVRTWPILGSALCIVFRKQVRRILSPPWIGNKG</sequence>
<comment type="similarity">
    <text evidence="1">Belongs to the AB hydrolase superfamily. AB hydrolase 4 family.</text>
</comment>
<feature type="domain" description="AB hydrolase-1" evidence="3">
    <location>
        <begin position="159"/>
        <end position="357"/>
    </location>
</feature>
<dbReference type="InterPro" id="IPR029058">
    <property type="entry name" value="AB_hydrolase_fold"/>
</dbReference>
<dbReference type="InterPro" id="IPR000073">
    <property type="entry name" value="AB_hydrolase_1"/>
</dbReference>
<evidence type="ECO:0000256" key="1">
    <source>
        <dbReference type="ARBA" id="ARBA00010884"/>
    </source>
</evidence>
<feature type="transmembrane region" description="Helical" evidence="2">
    <location>
        <begin position="570"/>
        <end position="594"/>
    </location>
</feature>
<dbReference type="PANTHER" id="PTHR10794">
    <property type="entry name" value="ABHYDROLASE DOMAIN-CONTAINING PROTEIN"/>
    <property type="match status" value="1"/>
</dbReference>
<evidence type="ECO:0000313" key="4">
    <source>
        <dbReference type="EMBL" id="KAG6486784.1"/>
    </source>
</evidence>
<feature type="transmembrane region" description="Helical" evidence="2">
    <location>
        <begin position="30"/>
        <end position="49"/>
    </location>
</feature>
<dbReference type="PANTHER" id="PTHR10794:SF63">
    <property type="entry name" value="ALPHA_BETA HYDROLASE 1, ISOFORM A"/>
    <property type="match status" value="1"/>
</dbReference>
<dbReference type="EMBL" id="JACMSC010000015">
    <property type="protein sequence ID" value="KAG6486784.1"/>
    <property type="molecule type" value="Genomic_DNA"/>
</dbReference>
<keyword evidence="2" id="KW-1133">Transmembrane helix</keyword>
<evidence type="ECO:0000259" key="3">
    <source>
        <dbReference type="Pfam" id="PF00561"/>
    </source>
</evidence>
<dbReference type="GO" id="GO:0047372">
    <property type="term" value="F:monoacylglycerol lipase activity"/>
    <property type="evidence" value="ECO:0007669"/>
    <property type="project" value="TreeGrafter"/>
</dbReference>
<name>A0A8J5KPX1_ZINOF</name>
<dbReference type="GO" id="GO:0034338">
    <property type="term" value="F:short-chain carboxylesterase activity"/>
    <property type="evidence" value="ECO:0007669"/>
    <property type="project" value="TreeGrafter"/>
</dbReference>
<dbReference type="Gene3D" id="3.40.50.1820">
    <property type="entry name" value="alpha/beta hydrolase"/>
    <property type="match status" value="1"/>
</dbReference>
<gene>
    <name evidence="4" type="ORF">ZIOFF_055364</name>
</gene>